<dbReference type="PANTHER" id="PTHR31305">
    <property type="entry name" value="SNARE-ASSOCIATED PROTEIN SNAPIN"/>
    <property type="match status" value="1"/>
</dbReference>
<reference evidence="5" key="1">
    <citation type="journal article" date="2022" name="IScience">
        <title>Evolution of zygomycete secretomes and the origins of terrestrial fungal ecologies.</title>
        <authorList>
            <person name="Chang Y."/>
            <person name="Wang Y."/>
            <person name="Mondo S."/>
            <person name="Ahrendt S."/>
            <person name="Andreopoulos W."/>
            <person name="Barry K."/>
            <person name="Beard J."/>
            <person name="Benny G.L."/>
            <person name="Blankenship S."/>
            <person name="Bonito G."/>
            <person name="Cuomo C."/>
            <person name="Desiro A."/>
            <person name="Gervers K.A."/>
            <person name="Hundley H."/>
            <person name="Kuo A."/>
            <person name="LaButti K."/>
            <person name="Lang B.F."/>
            <person name="Lipzen A."/>
            <person name="O'Donnell K."/>
            <person name="Pangilinan J."/>
            <person name="Reynolds N."/>
            <person name="Sandor L."/>
            <person name="Smith M.E."/>
            <person name="Tsang A."/>
            <person name="Grigoriev I.V."/>
            <person name="Stajich J.E."/>
            <person name="Spatafora J.W."/>
        </authorList>
    </citation>
    <scope>NUCLEOTIDE SEQUENCE</scope>
    <source>
        <strain evidence="5">RSA 2281</strain>
    </source>
</reference>
<feature type="region of interest" description="Disordered" evidence="4">
    <location>
        <begin position="86"/>
        <end position="105"/>
    </location>
</feature>
<keyword evidence="6" id="KW-1185">Reference proteome</keyword>
<reference evidence="5" key="2">
    <citation type="submission" date="2023-02" db="EMBL/GenBank/DDBJ databases">
        <authorList>
            <consortium name="DOE Joint Genome Institute"/>
            <person name="Mondo S.J."/>
            <person name="Chang Y."/>
            <person name="Wang Y."/>
            <person name="Ahrendt S."/>
            <person name="Andreopoulos W."/>
            <person name="Barry K."/>
            <person name="Beard J."/>
            <person name="Benny G.L."/>
            <person name="Blankenship S."/>
            <person name="Bonito G."/>
            <person name="Cuomo C."/>
            <person name="Desiro A."/>
            <person name="Gervers K.A."/>
            <person name="Hundley H."/>
            <person name="Kuo A."/>
            <person name="LaButti K."/>
            <person name="Lang B.F."/>
            <person name="Lipzen A."/>
            <person name="O'Donnell K."/>
            <person name="Pangilinan J."/>
            <person name="Reynolds N."/>
            <person name="Sandor L."/>
            <person name="Smith M.W."/>
            <person name="Tsang A."/>
            <person name="Grigoriev I.V."/>
            <person name="Stajich J.E."/>
            <person name="Spatafora J.W."/>
        </authorList>
    </citation>
    <scope>NUCLEOTIDE SEQUENCE</scope>
    <source>
        <strain evidence="5">RSA 2281</strain>
    </source>
</reference>
<name>A0AAD5K6A6_9FUNG</name>
<dbReference type="GO" id="GO:0099078">
    <property type="term" value="C:BORC complex"/>
    <property type="evidence" value="ECO:0007669"/>
    <property type="project" value="TreeGrafter"/>
</dbReference>
<sequence length="105" mass="11492">MSNNSNSGTEQGIASLLAPVVLDMDKAITATQQSQDELGKEIERLVAELELFTDIAEPPRLQPALNKLTESRKRLTLANKLMQQTQARVQRIESQLSSSSPTPSS</sequence>
<proteinExistence type="inferred from homology"/>
<dbReference type="GO" id="GO:0031083">
    <property type="term" value="C:BLOC-1 complex"/>
    <property type="evidence" value="ECO:0007669"/>
    <property type="project" value="InterPro"/>
</dbReference>
<protein>
    <recommendedName>
        <fullName evidence="3">Biogenesis of lysosome-related organelles complex 1 subunit 7</fullName>
    </recommendedName>
</protein>
<evidence type="ECO:0000313" key="6">
    <source>
        <dbReference type="Proteomes" id="UP001209540"/>
    </source>
</evidence>
<dbReference type="Pfam" id="PF14712">
    <property type="entry name" value="Snapin_Pallidin"/>
    <property type="match status" value="1"/>
</dbReference>
<evidence type="ECO:0000256" key="2">
    <source>
        <dbReference type="ARBA" id="ARBA00023054"/>
    </source>
</evidence>
<feature type="compositionally biased region" description="Polar residues" evidence="4">
    <location>
        <begin position="86"/>
        <end position="96"/>
    </location>
</feature>
<comment type="similarity">
    <text evidence="1">Belongs to the SNAPIN family.</text>
</comment>
<dbReference type="GO" id="GO:0032418">
    <property type="term" value="P:lysosome localization"/>
    <property type="evidence" value="ECO:0007669"/>
    <property type="project" value="TreeGrafter"/>
</dbReference>
<organism evidence="5 6">
    <name type="scientific">Phascolomyces articulosus</name>
    <dbReference type="NCBI Taxonomy" id="60185"/>
    <lineage>
        <taxon>Eukaryota</taxon>
        <taxon>Fungi</taxon>
        <taxon>Fungi incertae sedis</taxon>
        <taxon>Mucoromycota</taxon>
        <taxon>Mucoromycotina</taxon>
        <taxon>Mucoromycetes</taxon>
        <taxon>Mucorales</taxon>
        <taxon>Lichtheimiaceae</taxon>
        <taxon>Phascolomyces</taxon>
    </lineage>
</organism>
<evidence type="ECO:0000313" key="5">
    <source>
        <dbReference type="EMBL" id="KAI9271594.1"/>
    </source>
</evidence>
<comment type="caution">
    <text evidence="5">The sequence shown here is derived from an EMBL/GenBank/DDBJ whole genome shotgun (WGS) entry which is preliminary data.</text>
</comment>
<keyword evidence="2" id="KW-0175">Coiled coil</keyword>
<dbReference type="AlphaFoldDB" id="A0AAD5K6A6"/>
<dbReference type="EMBL" id="JAIXMP010000006">
    <property type="protein sequence ID" value="KAI9271594.1"/>
    <property type="molecule type" value="Genomic_DNA"/>
</dbReference>
<evidence type="ECO:0000256" key="4">
    <source>
        <dbReference type="SAM" id="MobiDB-lite"/>
    </source>
</evidence>
<dbReference type="Proteomes" id="UP001209540">
    <property type="component" value="Unassembled WGS sequence"/>
</dbReference>
<dbReference type="GO" id="GO:0006886">
    <property type="term" value="P:intracellular protein transport"/>
    <property type="evidence" value="ECO:0007669"/>
    <property type="project" value="InterPro"/>
</dbReference>
<gene>
    <name evidence="5" type="ORF">BDA99DRAFT_556821</name>
</gene>
<dbReference type="PANTHER" id="PTHR31305:SF2">
    <property type="entry name" value="SNARE-ASSOCIATED PROTEIN SNAPIN"/>
    <property type="match status" value="1"/>
</dbReference>
<accession>A0AAD5K6A6</accession>
<evidence type="ECO:0000256" key="3">
    <source>
        <dbReference type="ARBA" id="ARBA00033330"/>
    </source>
</evidence>
<dbReference type="InterPro" id="IPR017246">
    <property type="entry name" value="Snapin"/>
</dbReference>
<dbReference type="InterPro" id="IPR028119">
    <property type="entry name" value="Snapin/Pallidin/Snn1"/>
</dbReference>
<dbReference type="GO" id="GO:0000149">
    <property type="term" value="F:SNARE binding"/>
    <property type="evidence" value="ECO:0007669"/>
    <property type="project" value="TreeGrafter"/>
</dbReference>
<evidence type="ECO:0000256" key="1">
    <source>
        <dbReference type="ARBA" id="ARBA00006111"/>
    </source>
</evidence>